<evidence type="ECO:0000256" key="3">
    <source>
        <dbReference type="SAM" id="MobiDB-lite"/>
    </source>
</evidence>
<evidence type="ECO:0000313" key="5">
    <source>
        <dbReference type="EMBL" id="MBB4247922.1"/>
    </source>
</evidence>
<dbReference type="PANTHER" id="PTHR45782">
    <property type="entry name" value="MITOCHONDRIAL RIBOSOME-ASSOCIATED GTPASE 1"/>
    <property type="match status" value="1"/>
</dbReference>
<reference evidence="5 6" key="1">
    <citation type="submission" date="2020-08" db="EMBL/GenBank/DDBJ databases">
        <title>Genome sequencing of Purple Non-Sulfur Bacteria from various extreme environments.</title>
        <authorList>
            <person name="Mayer M."/>
        </authorList>
    </citation>
    <scope>NUCLEOTIDE SEQUENCE [LARGE SCALE GENOMIC DNA]</scope>
    <source>
        <strain evidence="5 6">2761</strain>
    </source>
</reference>
<dbReference type="GO" id="GO:0005525">
    <property type="term" value="F:GTP binding"/>
    <property type="evidence" value="ECO:0007669"/>
    <property type="project" value="UniProtKB-KW"/>
</dbReference>
<dbReference type="AlphaFoldDB" id="A0A840GHF7"/>
<feature type="compositionally biased region" description="Low complexity" evidence="3">
    <location>
        <begin position="321"/>
        <end position="336"/>
    </location>
</feature>
<dbReference type="Gene3D" id="3.40.50.300">
    <property type="entry name" value="P-loop containing nucleotide triphosphate hydrolases"/>
    <property type="match status" value="1"/>
</dbReference>
<dbReference type="PANTHER" id="PTHR45782:SF4">
    <property type="entry name" value="MITOCHONDRIAL RIBOSOME-ASSOCIATED GTPASE 1"/>
    <property type="match status" value="1"/>
</dbReference>
<dbReference type="CDD" id="cd01856">
    <property type="entry name" value="YlqF"/>
    <property type="match status" value="1"/>
</dbReference>
<dbReference type="Proteomes" id="UP000587070">
    <property type="component" value="Unassembled WGS sequence"/>
</dbReference>
<dbReference type="InterPro" id="IPR006073">
    <property type="entry name" value="GTP-bd"/>
</dbReference>
<dbReference type="InterPro" id="IPR023179">
    <property type="entry name" value="GTP-bd_ortho_bundle_sf"/>
</dbReference>
<dbReference type="SUPFAM" id="SSF52540">
    <property type="entry name" value="P-loop containing nucleoside triphosphate hydrolases"/>
    <property type="match status" value="1"/>
</dbReference>
<protein>
    <submittedName>
        <fullName evidence="5">Ribosome biogenesis GTPase A</fullName>
    </submittedName>
</protein>
<dbReference type="GO" id="GO:0006412">
    <property type="term" value="P:translation"/>
    <property type="evidence" value="ECO:0007669"/>
    <property type="project" value="TreeGrafter"/>
</dbReference>
<evidence type="ECO:0000259" key="4">
    <source>
        <dbReference type="Pfam" id="PF01926"/>
    </source>
</evidence>
<dbReference type="Pfam" id="PF01926">
    <property type="entry name" value="MMR_HSR1"/>
    <property type="match status" value="1"/>
</dbReference>
<comment type="caution">
    <text evidence="5">The sequence shown here is derived from an EMBL/GenBank/DDBJ whole genome shotgun (WGS) entry which is preliminary data.</text>
</comment>
<dbReference type="EMBL" id="JACIGE010000008">
    <property type="protein sequence ID" value="MBB4247922.1"/>
    <property type="molecule type" value="Genomic_DNA"/>
</dbReference>
<dbReference type="OrthoDB" id="9779790at2"/>
<gene>
    <name evidence="5" type="ORF">GGD90_002308</name>
</gene>
<evidence type="ECO:0000256" key="2">
    <source>
        <dbReference type="ARBA" id="ARBA00023134"/>
    </source>
</evidence>
<dbReference type="GO" id="GO:0003924">
    <property type="term" value="F:GTPase activity"/>
    <property type="evidence" value="ECO:0007669"/>
    <property type="project" value="TreeGrafter"/>
</dbReference>
<proteinExistence type="predicted"/>
<evidence type="ECO:0000256" key="1">
    <source>
        <dbReference type="ARBA" id="ARBA00022741"/>
    </source>
</evidence>
<feature type="domain" description="G" evidence="4">
    <location>
        <begin position="118"/>
        <end position="175"/>
    </location>
</feature>
<organism evidence="5 6">
    <name type="scientific">Rhodocyclus tenuis</name>
    <name type="common">Rhodospirillum tenue</name>
    <dbReference type="NCBI Taxonomy" id="1066"/>
    <lineage>
        <taxon>Bacteria</taxon>
        <taxon>Pseudomonadati</taxon>
        <taxon>Pseudomonadota</taxon>
        <taxon>Betaproteobacteria</taxon>
        <taxon>Rhodocyclales</taxon>
        <taxon>Rhodocyclaceae</taxon>
        <taxon>Rhodocyclus</taxon>
    </lineage>
</organism>
<feature type="region of interest" description="Disordered" evidence="3">
    <location>
        <begin position="321"/>
        <end position="355"/>
    </location>
</feature>
<keyword evidence="6" id="KW-1185">Reference proteome</keyword>
<evidence type="ECO:0000313" key="6">
    <source>
        <dbReference type="Proteomes" id="UP000587070"/>
    </source>
</evidence>
<dbReference type="NCBIfam" id="TIGR03596">
    <property type="entry name" value="GTPase_YlqF"/>
    <property type="match status" value="1"/>
</dbReference>
<keyword evidence="1" id="KW-0547">Nucleotide-binding</keyword>
<dbReference type="InterPro" id="IPR027417">
    <property type="entry name" value="P-loop_NTPase"/>
</dbReference>
<name>A0A840GHF7_RHOTE</name>
<keyword evidence="2" id="KW-0342">GTP-binding</keyword>
<dbReference type="InterPro" id="IPR019991">
    <property type="entry name" value="GTP-bd_ribosome_bgen"/>
</dbReference>
<accession>A0A840GHF7</accession>
<dbReference type="Gene3D" id="1.10.1580.10">
    <property type="match status" value="1"/>
</dbReference>
<sequence>MAIQWFPGHMASARKKAAEAMAGVDVVIEVVDARLPEASTNPLVHELRKHRQRPCLKILNKADLADPAATRAWLDHYNRMDGVHAVALSCRKPGEAQRIPTLCQALAPHRDSLLKPLRMMIMGVPNVGKSTLLNALVKRRVAAVGDEPAITKALTTYDLPQKRTIVDTPGLLWPKIEHPGDGLMLAASHSIGRNAFSDIEVSCFLGDLLLARYAALLTARYGFPVEGLDAVGVIEAVARRRGFRLKGGDADFDKAAFVLLQDYRDGVLGRISLETPQTRAAMLEAAAAAVAAQAEARRVAAAEKAKEKAARAEALAAQANADAAADSSEASDAHVAPGFVIDGDDQIEGKRADDR</sequence>
<dbReference type="PRINTS" id="PR00326">
    <property type="entry name" value="GTP1OBG"/>
</dbReference>